<reference evidence="1 2" key="1">
    <citation type="journal article" date="2016" name="Genome Announc.">
        <title>Genome Sequences of Pseudomonas oryzihabitans Phage POR1 and Pseudomonas aeruginosa Phage PAE1.</title>
        <authorList>
            <person name="Dyson Z.A."/>
            <person name="Seviour R.J."/>
            <person name="Tucci J."/>
            <person name="Petrovski S."/>
        </authorList>
    </citation>
    <scope>NUCLEOTIDE SEQUENCE [LARGE SCALE GENOMIC DNA]</scope>
</reference>
<evidence type="ECO:0000313" key="1">
    <source>
        <dbReference type="EMBL" id="ALH46246.1"/>
    </source>
</evidence>
<accession>A0A0N9RT78</accession>
<dbReference type="Proteomes" id="UP000225954">
    <property type="component" value="Segment"/>
</dbReference>
<evidence type="ECO:0000313" key="2">
    <source>
        <dbReference type="Proteomes" id="UP000225954"/>
    </source>
</evidence>
<dbReference type="EMBL" id="KT716399">
    <property type="protein sequence ID" value="ALH46246.1"/>
    <property type="molecule type" value="Genomic_DNA"/>
</dbReference>
<sequence>MNDVTKQLILELSAEMFREAVKVHYQHGIEPGRSLDFHNIARDSVQAAQSFYRVANQELYTPESGVATQRENYWWAHSRGFEAGSMGKPLNEPEAQETYAATPALYDAFVNGWHTGDEKRKQREASRNPH</sequence>
<proteinExistence type="predicted"/>
<keyword evidence="2" id="KW-1185">Reference proteome</keyword>
<organism evidence="1 2">
    <name type="scientific">Pseudomonas phage POR1</name>
    <dbReference type="NCBI Taxonomy" id="1718594"/>
    <lineage>
        <taxon>Viruses</taxon>
        <taxon>Duplodnaviria</taxon>
        <taxon>Heunggongvirae</taxon>
        <taxon>Uroviricota</taxon>
        <taxon>Caudoviricetes</taxon>
        <taxon>Porunavirus</taxon>
        <taxon>Porunavirus POR1</taxon>
    </lineage>
</organism>
<gene>
    <name evidence="1" type="ORF">POR1_41</name>
</gene>
<name>A0A0N9RT78_9CAUD</name>
<protein>
    <submittedName>
        <fullName evidence="1">Uncharacterized protein</fullName>
    </submittedName>
</protein>